<comment type="caution">
    <text evidence="1">The sequence shown here is derived from an EMBL/GenBank/DDBJ whole genome shotgun (WGS) entry which is preliminary data.</text>
</comment>
<protein>
    <submittedName>
        <fullName evidence="1">Uncharacterized protein</fullName>
    </submittedName>
</protein>
<organism evidence="1 2">
    <name type="scientific">Vibrio agarivorans</name>
    <dbReference type="NCBI Taxonomy" id="153622"/>
    <lineage>
        <taxon>Bacteria</taxon>
        <taxon>Pseudomonadati</taxon>
        <taxon>Pseudomonadota</taxon>
        <taxon>Gammaproteobacteria</taxon>
        <taxon>Vibrionales</taxon>
        <taxon>Vibrionaceae</taxon>
        <taxon>Vibrio</taxon>
    </lineage>
</organism>
<evidence type="ECO:0000313" key="1">
    <source>
        <dbReference type="EMBL" id="MDN2483887.1"/>
    </source>
</evidence>
<dbReference type="EMBL" id="JAUEOZ010000003">
    <property type="protein sequence ID" value="MDN2483887.1"/>
    <property type="molecule type" value="Genomic_DNA"/>
</dbReference>
<evidence type="ECO:0000313" key="2">
    <source>
        <dbReference type="Proteomes" id="UP001169719"/>
    </source>
</evidence>
<proteinExistence type="predicted"/>
<keyword evidence="2" id="KW-1185">Reference proteome</keyword>
<reference evidence="1" key="1">
    <citation type="submission" date="2024-05" db="EMBL/GenBank/DDBJ databases">
        <title>Genome Sequences of Four Agar- Degrading Marine Bacteria.</title>
        <authorList>
            <person name="Phillips E.K."/>
            <person name="Shaffer J.C."/>
            <person name="Henson M.W."/>
            <person name="Temperton B."/>
            <person name="Thrash C.J."/>
            <person name="Martin M.O."/>
        </authorList>
    </citation>
    <scope>NUCLEOTIDE SEQUENCE</scope>
    <source>
        <strain evidence="1">EKP203</strain>
    </source>
</reference>
<dbReference type="RefSeq" id="WP_289964053.1">
    <property type="nucleotide sequence ID" value="NZ_JAUEOZ010000003.1"/>
</dbReference>
<name>A0ABT7Y7B2_9VIBR</name>
<gene>
    <name evidence="1" type="ORF">QWJ08_21265</name>
</gene>
<accession>A0ABT7Y7B2</accession>
<sequence length="172" mass="19559">MLTTIQVIDQINEATLGSPDNAYRQYDYECDIEIANKYSNQCSQFIYHLRPAGSMLFPLQCGMNNVLITSYFFDSEAKYFLITNSNYEELTHGRVTELSAKTPSLPASTERLLEKVDQLLNDGNVTFGGISAAPKTPTTPSHWQDWIEWFSKTTNEQMRQCLIQATAQLKRA</sequence>
<dbReference type="Proteomes" id="UP001169719">
    <property type="component" value="Unassembled WGS sequence"/>
</dbReference>